<reference evidence="3" key="1">
    <citation type="submission" date="2023-07" db="EMBL/GenBank/DDBJ databases">
        <title>Isolating and identifying novel microbial strains from the Mariana Trench.</title>
        <authorList>
            <person name="Fu H."/>
        </authorList>
    </citation>
    <scope>NUCLEOTIDE SEQUENCE [LARGE SCALE GENOMIC DNA]</scope>
    <source>
        <strain evidence="3">T-y2</strain>
    </source>
</reference>
<dbReference type="InterPro" id="IPR029060">
    <property type="entry name" value="PIN-like_dom_sf"/>
</dbReference>
<evidence type="ECO:0000313" key="2">
    <source>
        <dbReference type="EMBL" id="MDT0295771.1"/>
    </source>
</evidence>
<dbReference type="SMART" id="SM00670">
    <property type="entry name" value="PINc"/>
    <property type="match status" value="1"/>
</dbReference>
<dbReference type="InterPro" id="IPR002716">
    <property type="entry name" value="PIN_dom"/>
</dbReference>
<dbReference type="SUPFAM" id="SSF88723">
    <property type="entry name" value="PIN domain-like"/>
    <property type="match status" value="1"/>
</dbReference>
<protein>
    <submittedName>
        <fullName evidence="2">Toxin-antitoxin system toxin component, PIN family</fullName>
    </submittedName>
</protein>
<dbReference type="PANTHER" id="PTHR34610">
    <property type="entry name" value="SSL7007 PROTEIN"/>
    <property type="match status" value="1"/>
</dbReference>
<keyword evidence="3" id="KW-1185">Reference proteome</keyword>
<organism evidence="2 3">
    <name type="scientific">Mesonia ostreae</name>
    <dbReference type="NCBI Taxonomy" id="861110"/>
    <lineage>
        <taxon>Bacteria</taxon>
        <taxon>Pseudomonadati</taxon>
        <taxon>Bacteroidota</taxon>
        <taxon>Flavobacteriia</taxon>
        <taxon>Flavobacteriales</taxon>
        <taxon>Flavobacteriaceae</taxon>
        <taxon>Mesonia</taxon>
    </lineage>
</organism>
<accession>A0ABU2KM22</accession>
<dbReference type="NCBIfam" id="TIGR00305">
    <property type="entry name" value="putative toxin-antitoxin system toxin component, PIN family"/>
    <property type="match status" value="1"/>
</dbReference>
<dbReference type="Proteomes" id="UP001182991">
    <property type="component" value="Unassembled WGS sequence"/>
</dbReference>
<dbReference type="RefSeq" id="WP_311402699.1">
    <property type="nucleotide sequence ID" value="NZ_JAVRBG010000019.1"/>
</dbReference>
<dbReference type="EMBL" id="JAVRBG010000019">
    <property type="protein sequence ID" value="MDT0295771.1"/>
    <property type="molecule type" value="Genomic_DNA"/>
</dbReference>
<sequence length="136" mass="16061">MKSKRIILDTNLWISFLISKKFSQIDKLIENKRIILIFSNELLEEFIDVVSRPKFKKYFTKKDIEKILTNFDQFGELVKVTSEIKVCRDPKDNFLLNLSVDSKADYLITGDKDLLILEKIENTSIMTFSEFIERND</sequence>
<feature type="domain" description="PIN" evidence="1">
    <location>
        <begin position="4"/>
        <end position="116"/>
    </location>
</feature>
<dbReference type="Pfam" id="PF13470">
    <property type="entry name" value="PIN_3"/>
    <property type="match status" value="1"/>
</dbReference>
<comment type="caution">
    <text evidence="2">The sequence shown here is derived from an EMBL/GenBank/DDBJ whole genome shotgun (WGS) entry which is preliminary data.</text>
</comment>
<name>A0ABU2KM22_9FLAO</name>
<dbReference type="InterPro" id="IPR002850">
    <property type="entry name" value="PIN_toxin-like"/>
</dbReference>
<evidence type="ECO:0000259" key="1">
    <source>
        <dbReference type="SMART" id="SM00670"/>
    </source>
</evidence>
<evidence type="ECO:0000313" key="3">
    <source>
        <dbReference type="Proteomes" id="UP001182991"/>
    </source>
</evidence>
<dbReference type="PANTHER" id="PTHR34610:SF3">
    <property type="entry name" value="SSL7007 PROTEIN"/>
    <property type="match status" value="1"/>
</dbReference>
<gene>
    <name evidence="2" type="ORF">RLT85_14155</name>
</gene>
<proteinExistence type="predicted"/>